<evidence type="ECO:0000256" key="1">
    <source>
        <dbReference type="ARBA" id="ARBA00004328"/>
    </source>
</evidence>
<sequence>MNKALIFGARMRAKTTKVVELEESIKDLQKRTALEAEKLERAETEEEVSAVEKTLEELQAELESKEAEKAELEKEIEDLQKQIDEQNRKAPTYEGGEDRGGKKKMEKREAVVAYVRSIGQKREGVKTTDVGAIIPEEVLQPQKEPERQNPLLNLIHVVKVSSGSGSYPVLKKSNRKMVEVGELAENPELGKTKITDVDYKIKTYRGELPLSREAIEDAQYDLIGIMQDDIQDQDEQTKLALVADILKTATVVNAAGYDGLKDILNVKIKSVYNKVLVVTDSMFNALDKVKDKEGRYMLQPDITSPTGYSFSGKPIYPIADDLFGSEGDMKYFIGDIHYFLTLFDRMQLSVQWEDNHRFGKNLASYLRFDIKKTDADAGVFGTYTDAVQ</sequence>
<feature type="domain" description="Phage capsid-like C-terminal" evidence="3">
    <location>
        <begin position="142"/>
        <end position="363"/>
    </location>
</feature>
<protein>
    <submittedName>
        <fullName evidence="4">Capsid protein</fullName>
    </submittedName>
</protein>
<proteinExistence type="predicted"/>
<dbReference type="Pfam" id="PF05065">
    <property type="entry name" value="Phage_capsid"/>
    <property type="match status" value="1"/>
</dbReference>
<evidence type="ECO:0000313" key="5">
    <source>
        <dbReference type="Proteomes" id="UP000028185"/>
    </source>
</evidence>
<dbReference type="SUPFAM" id="SSF56563">
    <property type="entry name" value="Major capsid protein gp5"/>
    <property type="match status" value="1"/>
</dbReference>
<dbReference type="Proteomes" id="UP000028185">
    <property type="component" value="Chromosome"/>
</dbReference>
<dbReference type="RefSeq" id="WP_024390682.1">
    <property type="nucleotide sequence ID" value="NZ_ALLE01000019.1"/>
</dbReference>
<dbReference type="Gene3D" id="3.30.2400.10">
    <property type="entry name" value="Major capsid protein gp5"/>
    <property type="match status" value="1"/>
</dbReference>
<evidence type="ECO:0000259" key="3">
    <source>
        <dbReference type="Pfam" id="PF05065"/>
    </source>
</evidence>
<dbReference type="PATRIC" id="fig|1214179.4.peg.2039"/>
<name>A0A075STR2_STRSU</name>
<evidence type="ECO:0000313" key="4">
    <source>
        <dbReference type="EMBL" id="AIG44385.1"/>
    </source>
</evidence>
<comment type="subcellular location">
    <subcellularLocation>
        <location evidence="1">Virion</location>
    </subcellularLocation>
</comment>
<gene>
    <name evidence="4" type="ORF">ID09_10255</name>
</gene>
<reference evidence="4 5" key="1">
    <citation type="journal article" date="2014" name="Genome Announc.">
        <title>Whole-Genome Sequence of Streptococcus suis Serotype 4 Reference Strain 6407.</title>
        <authorList>
            <person name="Wang K."/>
            <person name="Chen J."/>
            <person name="Yao H."/>
            <person name="Lu C."/>
        </authorList>
    </citation>
    <scope>NUCLEOTIDE SEQUENCE [LARGE SCALE GENOMIC DNA]</scope>
    <source>
        <strain evidence="4">6407</strain>
    </source>
</reference>
<dbReference type="InterPro" id="IPR054612">
    <property type="entry name" value="Phage_capsid-like_C"/>
</dbReference>
<dbReference type="HOGENOM" id="CLU_029522_0_0_9"/>
<dbReference type="InterPro" id="IPR024455">
    <property type="entry name" value="Phage_capsid"/>
</dbReference>
<accession>A0A075STR2</accession>
<dbReference type="NCBIfam" id="TIGR01554">
    <property type="entry name" value="major_cap_HK97"/>
    <property type="match status" value="1"/>
</dbReference>
<dbReference type="EMBL" id="CP008921">
    <property type="protein sequence ID" value="AIG44385.1"/>
    <property type="molecule type" value="Genomic_DNA"/>
</dbReference>
<dbReference type="Gene3D" id="1.10.287.1490">
    <property type="match status" value="1"/>
</dbReference>
<dbReference type="AlphaFoldDB" id="A0A075STR2"/>
<dbReference type="Gene3D" id="3.30.2320.10">
    <property type="entry name" value="hypothetical protein PF0899 domain"/>
    <property type="match status" value="1"/>
</dbReference>
<organism evidence="4 5">
    <name type="scientific">Streptococcus suis 6407</name>
    <dbReference type="NCBI Taxonomy" id="1214179"/>
    <lineage>
        <taxon>Bacteria</taxon>
        <taxon>Bacillati</taxon>
        <taxon>Bacillota</taxon>
        <taxon>Bacilli</taxon>
        <taxon>Lactobacillales</taxon>
        <taxon>Streptococcaceae</taxon>
        <taxon>Streptococcus</taxon>
    </lineage>
</organism>
<feature type="region of interest" description="Disordered" evidence="2">
    <location>
        <begin position="82"/>
        <end position="105"/>
    </location>
</feature>
<evidence type="ECO:0000256" key="2">
    <source>
        <dbReference type="SAM" id="MobiDB-lite"/>
    </source>
</evidence>